<proteinExistence type="predicted"/>
<dbReference type="Proteomes" id="UP001237642">
    <property type="component" value="Unassembled WGS sequence"/>
</dbReference>
<dbReference type="EMBL" id="JAUIZM010000005">
    <property type="protein sequence ID" value="KAK1384207.1"/>
    <property type="molecule type" value="Genomic_DNA"/>
</dbReference>
<evidence type="ECO:0000313" key="1">
    <source>
        <dbReference type="EMBL" id="KAK1384207.1"/>
    </source>
</evidence>
<dbReference type="PANTHER" id="PTHR33018">
    <property type="entry name" value="OS10G0338966 PROTEIN-RELATED"/>
    <property type="match status" value="1"/>
</dbReference>
<protein>
    <submittedName>
        <fullName evidence="1">Uncharacterized protein</fullName>
    </submittedName>
</protein>
<keyword evidence="2" id="KW-1185">Reference proteome</keyword>
<organism evidence="1 2">
    <name type="scientific">Heracleum sosnowskyi</name>
    <dbReference type="NCBI Taxonomy" id="360622"/>
    <lineage>
        <taxon>Eukaryota</taxon>
        <taxon>Viridiplantae</taxon>
        <taxon>Streptophyta</taxon>
        <taxon>Embryophyta</taxon>
        <taxon>Tracheophyta</taxon>
        <taxon>Spermatophyta</taxon>
        <taxon>Magnoliopsida</taxon>
        <taxon>eudicotyledons</taxon>
        <taxon>Gunneridae</taxon>
        <taxon>Pentapetalae</taxon>
        <taxon>asterids</taxon>
        <taxon>campanulids</taxon>
        <taxon>Apiales</taxon>
        <taxon>Apiaceae</taxon>
        <taxon>Apioideae</taxon>
        <taxon>apioid superclade</taxon>
        <taxon>Tordylieae</taxon>
        <taxon>Tordyliinae</taxon>
        <taxon>Heracleum</taxon>
    </lineage>
</organism>
<reference evidence="1" key="1">
    <citation type="submission" date="2023-02" db="EMBL/GenBank/DDBJ databases">
        <title>Genome of toxic invasive species Heracleum sosnowskyi carries increased number of genes despite the absence of recent whole-genome duplications.</title>
        <authorList>
            <person name="Schelkunov M."/>
            <person name="Shtratnikova V."/>
            <person name="Makarenko M."/>
            <person name="Klepikova A."/>
            <person name="Omelchenko D."/>
            <person name="Novikova G."/>
            <person name="Obukhova E."/>
            <person name="Bogdanov V."/>
            <person name="Penin A."/>
            <person name="Logacheva M."/>
        </authorList>
    </citation>
    <scope>NUCLEOTIDE SEQUENCE</scope>
    <source>
        <strain evidence="1">Hsosn_3</strain>
        <tissue evidence="1">Leaf</tissue>
    </source>
</reference>
<dbReference type="AlphaFoldDB" id="A0AAD8IGV7"/>
<gene>
    <name evidence="1" type="ORF">POM88_021942</name>
</gene>
<sequence length="145" mass="16434">MLGIKMTVLFNAKGAPYGSAATEMQSYIGVLARTKVPIWYDSSIRVPKERKDKIWDCVQIQFQGDQSQGDQSQVDQSQGDFEIEIDRSLIAGGSDVGRVRGQGAYVKQSTYFNLPKHKKKGKTIEERIQEGVQRFMKEESERIIE</sequence>
<name>A0AAD8IGV7_9APIA</name>
<comment type="caution">
    <text evidence="1">The sequence shown here is derived from an EMBL/GenBank/DDBJ whole genome shotgun (WGS) entry which is preliminary data.</text>
</comment>
<evidence type="ECO:0000313" key="2">
    <source>
        <dbReference type="Proteomes" id="UP001237642"/>
    </source>
</evidence>
<dbReference type="PANTHER" id="PTHR33018:SF31">
    <property type="entry name" value="TRANSPOSASE, PTTA_EN_SPM, PLANT"/>
    <property type="match status" value="1"/>
</dbReference>
<reference evidence="1" key="2">
    <citation type="submission" date="2023-05" db="EMBL/GenBank/DDBJ databases">
        <authorList>
            <person name="Schelkunov M.I."/>
        </authorList>
    </citation>
    <scope>NUCLEOTIDE SEQUENCE</scope>
    <source>
        <strain evidence="1">Hsosn_3</strain>
        <tissue evidence="1">Leaf</tissue>
    </source>
</reference>
<accession>A0AAD8IGV7</accession>